<evidence type="ECO:0000313" key="2">
    <source>
        <dbReference type="Proteomes" id="UP001164539"/>
    </source>
</evidence>
<name>A0ACC1Y878_MELAZ</name>
<keyword evidence="2" id="KW-1185">Reference proteome</keyword>
<keyword evidence="1" id="KW-0489">Methyltransferase</keyword>
<sequence>MKLLLNTDLLKLSALLFVSFAFFYIGKHWSDGYQQLVFFSTSRSSQNAAVSLSPNYNKTFNISSLISSNQTQSQITSSAPPSPAPVPSPPTDLIRKFGIVNENGTMSDEFEIGEYDPDLVETEWGNGNGTEATEEKTEIGGARVKIRRFEMCPESMREYIPCLDNVEAIKRLKSTEKGEKFERHCPENGTGLNCLVPPPKGYKPPIPWPRSRDEVWYNNVPHTRLVEDKGGQNWISKEKDKFKFPGGGTQFIHGADQYLNQIAQMVPDIAWGRHTRVVMDVGCGVASFGAYLLSRNVISMSVAPKDVHENQIQFALERGVPAMVAAFATRRLLYPSQAFDLIHCSRCRINWTRDDGILLLEVNRMLRAGGYFAWAAQPVYKHEEAQEEHWKEMLNLTTRLCWELVKKEGYIAIWQKPTNNSCYLSREAGTKPPLCDPDDDPDDVWYVDLKACITRLPENGYGANVPSWPERLQTPPDRLQSIQFDAYIARKELFKAESKYWNEIIESYVRALHWKKIKLRNVLDMRAGFGGFAAALIEQKLDCWVMNVVPVSGFNTLPIIYDRGLIGVMHDWCEPLDTYPRTYDLLHAANLFSVERKRCNMSTIMLEMDRILRPGGHVYIRDSIDVMDELQETAKAMGWHVTLRETSEGPHASYRILTCDKRLLRA</sequence>
<reference evidence="1 2" key="1">
    <citation type="journal article" date="2023" name="Science">
        <title>Complex scaffold remodeling in plant triterpene biosynthesis.</title>
        <authorList>
            <person name="De La Pena R."/>
            <person name="Hodgson H."/>
            <person name="Liu J.C."/>
            <person name="Stephenson M.J."/>
            <person name="Martin A.C."/>
            <person name="Owen C."/>
            <person name="Harkess A."/>
            <person name="Leebens-Mack J."/>
            <person name="Jimenez L.E."/>
            <person name="Osbourn A."/>
            <person name="Sattely E.S."/>
        </authorList>
    </citation>
    <scope>NUCLEOTIDE SEQUENCE [LARGE SCALE GENOMIC DNA]</scope>
    <source>
        <strain evidence="2">cv. JPN11</strain>
        <tissue evidence="1">Leaf</tissue>
    </source>
</reference>
<keyword evidence="1" id="KW-0808">Transferase</keyword>
<accession>A0ACC1Y878</accession>
<dbReference type="Proteomes" id="UP001164539">
    <property type="component" value="Chromosome 4"/>
</dbReference>
<comment type="caution">
    <text evidence="1">The sequence shown here is derived from an EMBL/GenBank/DDBJ whole genome shotgun (WGS) entry which is preliminary data.</text>
</comment>
<evidence type="ECO:0000313" key="1">
    <source>
        <dbReference type="EMBL" id="KAJ4719965.1"/>
    </source>
</evidence>
<dbReference type="EMBL" id="CM051397">
    <property type="protein sequence ID" value="KAJ4719965.1"/>
    <property type="molecule type" value="Genomic_DNA"/>
</dbReference>
<proteinExistence type="predicted"/>
<organism evidence="1 2">
    <name type="scientific">Melia azedarach</name>
    <name type="common">Chinaberry tree</name>
    <dbReference type="NCBI Taxonomy" id="155640"/>
    <lineage>
        <taxon>Eukaryota</taxon>
        <taxon>Viridiplantae</taxon>
        <taxon>Streptophyta</taxon>
        <taxon>Embryophyta</taxon>
        <taxon>Tracheophyta</taxon>
        <taxon>Spermatophyta</taxon>
        <taxon>Magnoliopsida</taxon>
        <taxon>eudicotyledons</taxon>
        <taxon>Gunneridae</taxon>
        <taxon>Pentapetalae</taxon>
        <taxon>rosids</taxon>
        <taxon>malvids</taxon>
        <taxon>Sapindales</taxon>
        <taxon>Meliaceae</taxon>
        <taxon>Melia</taxon>
    </lineage>
</organism>
<protein>
    <submittedName>
        <fullName evidence="1">S-adenosyl-L-methionine-dependent methyltransferases superfamily protein</fullName>
    </submittedName>
</protein>
<gene>
    <name evidence="1" type="ORF">OWV82_007869</name>
</gene>